<gene>
    <name evidence="1" type="ORF">AVEN_252540_1</name>
</gene>
<organism evidence="1 2">
    <name type="scientific">Araneus ventricosus</name>
    <name type="common">Orbweaver spider</name>
    <name type="synonym">Epeira ventricosa</name>
    <dbReference type="NCBI Taxonomy" id="182803"/>
    <lineage>
        <taxon>Eukaryota</taxon>
        <taxon>Metazoa</taxon>
        <taxon>Ecdysozoa</taxon>
        <taxon>Arthropoda</taxon>
        <taxon>Chelicerata</taxon>
        <taxon>Arachnida</taxon>
        <taxon>Araneae</taxon>
        <taxon>Araneomorphae</taxon>
        <taxon>Entelegynae</taxon>
        <taxon>Araneoidea</taxon>
        <taxon>Araneidae</taxon>
        <taxon>Araneus</taxon>
    </lineage>
</organism>
<comment type="caution">
    <text evidence="1">The sequence shown here is derived from an EMBL/GenBank/DDBJ whole genome shotgun (WGS) entry which is preliminary data.</text>
</comment>
<reference evidence="1 2" key="1">
    <citation type="journal article" date="2019" name="Sci. Rep.">
        <title>Orb-weaving spider Araneus ventricosus genome elucidates the spidroin gene catalogue.</title>
        <authorList>
            <person name="Kono N."/>
            <person name="Nakamura H."/>
            <person name="Ohtoshi R."/>
            <person name="Moran D.A.P."/>
            <person name="Shinohara A."/>
            <person name="Yoshida Y."/>
            <person name="Fujiwara M."/>
            <person name="Mori M."/>
            <person name="Tomita M."/>
            <person name="Arakawa K."/>
        </authorList>
    </citation>
    <scope>NUCLEOTIDE SEQUENCE [LARGE SCALE GENOMIC DNA]</scope>
</reference>
<dbReference type="AlphaFoldDB" id="A0A4Y2ARJ2"/>
<evidence type="ECO:0000313" key="2">
    <source>
        <dbReference type="Proteomes" id="UP000499080"/>
    </source>
</evidence>
<accession>A0A4Y2ARJ2</accession>
<proteinExistence type="predicted"/>
<dbReference type="EMBL" id="BGPR01000028">
    <property type="protein sequence ID" value="GBL82390.1"/>
    <property type="molecule type" value="Genomic_DNA"/>
</dbReference>
<dbReference type="Gene3D" id="1.20.120.20">
    <property type="entry name" value="Apolipoprotein"/>
    <property type="match status" value="1"/>
</dbReference>
<keyword evidence="2" id="KW-1185">Reference proteome</keyword>
<protein>
    <submittedName>
        <fullName evidence="1">Uncharacterized protein</fullName>
    </submittedName>
</protein>
<dbReference type="OrthoDB" id="8367358at2759"/>
<sequence length="137" mass="15549">MEKGQEEMKRMSDKVKGEVQRKVDEVEVKVEMKIEDVKSEVKGKIEEVEQEVQGKIGDIERRLSDLEDRPFSFSASPEFMHSRPTIKSSTFDGHTSWEVFKTVCCELYKWMDGFCESQSTCGIAPRISGGGSSRNSS</sequence>
<dbReference type="Proteomes" id="UP000499080">
    <property type="component" value="Unassembled WGS sequence"/>
</dbReference>
<name>A0A4Y2ARJ2_ARAVE</name>
<evidence type="ECO:0000313" key="1">
    <source>
        <dbReference type="EMBL" id="GBL82390.1"/>
    </source>
</evidence>